<feature type="domain" description="N-acetyltransferase" evidence="1">
    <location>
        <begin position="13"/>
        <end position="172"/>
    </location>
</feature>
<reference evidence="2 3" key="1">
    <citation type="submission" date="2020-08" db="EMBL/GenBank/DDBJ databases">
        <title>Sequencing the genomes of 1000 actinobacteria strains.</title>
        <authorList>
            <person name="Klenk H.-P."/>
        </authorList>
    </citation>
    <scope>NUCLEOTIDE SEQUENCE [LARGE SCALE GENOMIC DNA]</scope>
    <source>
        <strain evidence="2 3">DSM 44320</strain>
    </source>
</reference>
<dbReference type="AlphaFoldDB" id="A0A7W5V5R6"/>
<dbReference type="EMBL" id="JACIBV010000001">
    <property type="protein sequence ID" value="MBB3731101.1"/>
    <property type="molecule type" value="Genomic_DNA"/>
</dbReference>
<organism evidence="2 3">
    <name type="scientific">Nonomuraea dietziae</name>
    <dbReference type="NCBI Taxonomy" id="65515"/>
    <lineage>
        <taxon>Bacteria</taxon>
        <taxon>Bacillati</taxon>
        <taxon>Actinomycetota</taxon>
        <taxon>Actinomycetes</taxon>
        <taxon>Streptosporangiales</taxon>
        <taxon>Streptosporangiaceae</taxon>
        <taxon>Nonomuraea</taxon>
    </lineage>
</organism>
<dbReference type="InterPro" id="IPR016181">
    <property type="entry name" value="Acyl_CoA_acyltransferase"/>
</dbReference>
<proteinExistence type="predicted"/>
<sequence length="187" mass="20701">MFATKPTLVGELVTLRPVGPEHVAGLLEGVRDPELQRLTGSHAGADEPAALAQWYATRKDHADRLDLAVCHDEEYVGEIVLNELDADNLSCNLRIMLTRPGSGFGTEAIRLVLDHAFATTPLHRVSLGVYAFNERALHVYKKVGFVQEGVLRDALLWEGRWHDEIVMSVLREEWVTTKPGIGASKLP</sequence>
<dbReference type="Pfam" id="PF13302">
    <property type="entry name" value="Acetyltransf_3"/>
    <property type="match status" value="1"/>
</dbReference>
<evidence type="ECO:0000313" key="2">
    <source>
        <dbReference type="EMBL" id="MBB3731101.1"/>
    </source>
</evidence>
<comment type="caution">
    <text evidence="2">The sequence shown here is derived from an EMBL/GenBank/DDBJ whole genome shotgun (WGS) entry which is preliminary data.</text>
</comment>
<dbReference type="PROSITE" id="PS51186">
    <property type="entry name" value="GNAT"/>
    <property type="match status" value="1"/>
</dbReference>
<dbReference type="GeneID" id="95393214"/>
<protein>
    <submittedName>
        <fullName evidence="2">RimJ/RimL family protein N-acetyltransferase</fullName>
    </submittedName>
</protein>
<dbReference type="RefSeq" id="WP_183656638.1">
    <property type="nucleotide sequence ID" value="NZ_BAAAXX010000162.1"/>
</dbReference>
<dbReference type="InterPro" id="IPR000182">
    <property type="entry name" value="GNAT_dom"/>
</dbReference>
<dbReference type="GO" id="GO:0016747">
    <property type="term" value="F:acyltransferase activity, transferring groups other than amino-acyl groups"/>
    <property type="evidence" value="ECO:0007669"/>
    <property type="project" value="InterPro"/>
</dbReference>
<dbReference type="SUPFAM" id="SSF55729">
    <property type="entry name" value="Acyl-CoA N-acyltransferases (Nat)"/>
    <property type="match status" value="1"/>
</dbReference>
<gene>
    <name evidence="2" type="ORF">FHR33_006961</name>
</gene>
<evidence type="ECO:0000259" key="1">
    <source>
        <dbReference type="PROSITE" id="PS51186"/>
    </source>
</evidence>
<keyword evidence="3" id="KW-1185">Reference proteome</keyword>
<dbReference type="PANTHER" id="PTHR43610">
    <property type="entry name" value="BLL6696 PROTEIN"/>
    <property type="match status" value="1"/>
</dbReference>
<name>A0A7W5V5R6_9ACTN</name>
<dbReference type="Gene3D" id="3.40.630.30">
    <property type="match status" value="1"/>
</dbReference>
<evidence type="ECO:0000313" key="3">
    <source>
        <dbReference type="Proteomes" id="UP000579945"/>
    </source>
</evidence>
<dbReference type="PANTHER" id="PTHR43610:SF1">
    <property type="entry name" value="N-ACETYLTRANSFERASE DOMAIN-CONTAINING PROTEIN"/>
    <property type="match status" value="1"/>
</dbReference>
<dbReference type="Proteomes" id="UP000579945">
    <property type="component" value="Unassembled WGS sequence"/>
</dbReference>
<keyword evidence="2" id="KW-0808">Transferase</keyword>
<accession>A0A7W5V5R6</accession>